<dbReference type="NCBIfam" id="TIGR03619">
    <property type="entry name" value="F420_Rv2161c"/>
    <property type="match status" value="1"/>
</dbReference>
<keyword evidence="4" id="KW-0503">Monooxygenase</keyword>
<dbReference type="OrthoDB" id="7903015at2"/>
<keyword evidence="1" id="KW-0285">Flavoprotein</keyword>
<dbReference type="GO" id="GO:0008726">
    <property type="term" value="F:alkanesulfonate monooxygenase activity"/>
    <property type="evidence" value="ECO:0007669"/>
    <property type="project" value="TreeGrafter"/>
</dbReference>
<dbReference type="GO" id="GO:0046306">
    <property type="term" value="P:alkanesulfonate catabolic process"/>
    <property type="evidence" value="ECO:0007669"/>
    <property type="project" value="TreeGrafter"/>
</dbReference>
<evidence type="ECO:0000256" key="3">
    <source>
        <dbReference type="ARBA" id="ARBA00023002"/>
    </source>
</evidence>
<protein>
    <submittedName>
        <fullName evidence="6">TIGR03619 family F420-dependent LLM class oxidoreductase</fullName>
        <ecNumber evidence="6">1.-.-.-</ecNumber>
    </submittedName>
</protein>
<gene>
    <name evidence="6" type="ORF">FE374_10775</name>
</gene>
<proteinExistence type="predicted"/>
<dbReference type="EMBL" id="CP040915">
    <property type="protein sequence ID" value="QDC25023.1"/>
    <property type="molecule type" value="Genomic_DNA"/>
</dbReference>
<evidence type="ECO:0000256" key="2">
    <source>
        <dbReference type="ARBA" id="ARBA00022643"/>
    </source>
</evidence>
<dbReference type="AlphaFoldDB" id="A0A5B8C371"/>
<dbReference type="Gene3D" id="3.20.20.30">
    <property type="entry name" value="Luciferase-like domain"/>
    <property type="match status" value="1"/>
</dbReference>
<sequence>MKIGFALPVSGSWATPSNVAELARRAEELGYASLWTFQRLLAPVGSTLPPVYRSVLDPLMVLGYAAAVTERVRLGTAIVNMPYLAPAVLAKQLATLDVLSDGRVDAGLGLGWSQEEFAAVGTDYARRGARAEEYLDCLRALWGPDPVEHAGAFYRVPRASVQPKPVQRSGPPILLGATSERALRRIGRLADGWISNSRADLTTLAAPIAQVRAAAQAAGRDPATMRFVCRGVVRDGPRTRPLTGSLDEVRADLPDLAAQGMTEVFLDLNFDPKIGHPDADPAAAMRRAHEVLEALAPDPS</sequence>
<feature type="domain" description="Luciferase-like" evidence="5">
    <location>
        <begin position="14"/>
        <end position="233"/>
    </location>
</feature>
<keyword evidence="2" id="KW-0288">FMN</keyword>
<keyword evidence="3 6" id="KW-0560">Oxidoreductase</keyword>
<dbReference type="PANTHER" id="PTHR42847">
    <property type="entry name" value="ALKANESULFONATE MONOOXYGENASE"/>
    <property type="match status" value="1"/>
</dbReference>
<name>A0A5B8C371_9MICO</name>
<dbReference type="InterPro" id="IPR050172">
    <property type="entry name" value="SsuD_RutA_monooxygenase"/>
</dbReference>
<dbReference type="InterPro" id="IPR011251">
    <property type="entry name" value="Luciferase-like_dom"/>
</dbReference>
<evidence type="ECO:0000259" key="5">
    <source>
        <dbReference type="Pfam" id="PF00296"/>
    </source>
</evidence>
<evidence type="ECO:0000313" key="7">
    <source>
        <dbReference type="Proteomes" id="UP000314616"/>
    </source>
</evidence>
<accession>A0A5B8C371</accession>
<reference evidence="6 7" key="1">
    <citation type="submission" date="2019-05" db="EMBL/GenBank/DDBJ databases">
        <title>Georgenia *** sp. nov., and Georgenia *** sp. nov., isolated from the intestinal contents of plateau pika (Ochotona curzoniae) in the Qinghai-Tibet plateau of China.</title>
        <authorList>
            <person name="Tian Z."/>
        </authorList>
    </citation>
    <scope>NUCLEOTIDE SEQUENCE [LARGE SCALE GENOMIC DNA]</scope>
    <source>
        <strain evidence="6 7">Z443</strain>
    </source>
</reference>
<dbReference type="PANTHER" id="PTHR42847:SF4">
    <property type="entry name" value="ALKANESULFONATE MONOOXYGENASE-RELATED"/>
    <property type="match status" value="1"/>
</dbReference>
<dbReference type="EC" id="1.-.-.-" evidence="6"/>
<dbReference type="KEGG" id="gyu:FE374_10775"/>
<evidence type="ECO:0000256" key="4">
    <source>
        <dbReference type="ARBA" id="ARBA00023033"/>
    </source>
</evidence>
<dbReference type="InterPro" id="IPR036661">
    <property type="entry name" value="Luciferase-like_sf"/>
</dbReference>
<dbReference type="RefSeq" id="WP_139928956.1">
    <property type="nucleotide sequence ID" value="NZ_CP040915.1"/>
</dbReference>
<organism evidence="6 7">
    <name type="scientific">Georgenia yuyongxinii</name>
    <dbReference type="NCBI Taxonomy" id="2589797"/>
    <lineage>
        <taxon>Bacteria</taxon>
        <taxon>Bacillati</taxon>
        <taxon>Actinomycetota</taxon>
        <taxon>Actinomycetes</taxon>
        <taxon>Micrococcales</taxon>
        <taxon>Bogoriellaceae</taxon>
        <taxon>Georgenia</taxon>
    </lineage>
</organism>
<dbReference type="InterPro" id="IPR019921">
    <property type="entry name" value="Lucif-like_OxRdtase_Rv2161c"/>
</dbReference>
<evidence type="ECO:0000313" key="6">
    <source>
        <dbReference type="EMBL" id="QDC25023.1"/>
    </source>
</evidence>
<dbReference type="SUPFAM" id="SSF51679">
    <property type="entry name" value="Bacterial luciferase-like"/>
    <property type="match status" value="1"/>
</dbReference>
<evidence type="ECO:0000256" key="1">
    <source>
        <dbReference type="ARBA" id="ARBA00022630"/>
    </source>
</evidence>
<dbReference type="Proteomes" id="UP000314616">
    <property type="component" value="Chromosome"/>
</dbReference>
<dbReference type="Pfam" id="PF00296">
    <property type="entry name" value="Bac_luciferase"/>
    <property type="match status" value="1"/>
</dbReference>